<feature type="domain" description="Methyltransferase small" evidence="6">
    <location>
        <begin position="103"/>
        <end position="188"/>
    </location>
</feature>
<dbReference type="Pfam" id="PF17827">
    <property type="entry name" value="PrmC_N"/>
    <property type="match status" value="1"/>
</dbReference>
<dbReference type="NCBIfam" id="TIGR00536">
    <property type="entry name" value="hemK_fam"/>
    <property type="match status" value="1"/>
</dbReference>
<gene>
    <name evidence="8" type="ORF">NYG85_07235</name>
</gene>
<reference evidence="8" key="1">
    <citation type="submission" date="2022-08" db="EMBL/GenBank/DDBJ databases">
        <authorList>
            <person name="Wang H."/>
        </authorList>
    </citation>
    <scope>NUCLEOTIDE SEQUENCE</scope>
    <source>
        <strain evidence="8">PS10</strain>
    </source>
</reference>
<keyword evidence="4" id="KW-0949">S-adenosyl-L-methionine</keyword>
<dbReference type="EC" id="2.1.1.297" evidence="1"/>
<dbReference type="PANTHER" id="PTHR18895">
    <property type="entry name" value="HEMK METHYLTRANSFERASE"/>
    <property type="match status" value="1"/>
</dbReference>
<evidence type="ECO:0000256" key="3">
    <source>
        <dbReference type="ARBA" id="ARBA00022679"/>
    </source>
</evidence>
<dbReference type="InterPro" id="IPR040758">
    <property type="entry name" value="PrmC_N"/>
</dbReference>
<keyword evidence="3" id="KW-0808">Transferase</keyword>
<dbReference type="PROSITE" id="PS00092">
    <property type="entry name" value="N6_MTASE"/>
    <property type="match status" value="1"/>
</dbReference>
<evidence type="ECO:0000259" key="6">
    <source>
        <dbReference type="Pfam" id="PF05175"/>
    </source>
</evidence>
<evidence type="ECO:0000259" key="7">
    <source>
        <dbReference type="Pfam" id="PF17827"/>
    </source>
</evidence>
<comment type="catalytic activity">
    <reaction evidence="5">
        <text>L-glutaminyl-[peptide chain release factor] + S-adenosyl-L-methionine = N(5)-methyl-L-glutaminyl-[peptide chain release factor] + S-adenosyl-L-homocysteine + H(+)</text>
        <dbReference type="Rhea" id="RHEA:42896"/>
        <dbReference type="Rhea" id="RHEA-COMP:10271"/>
        <dbReference type="Rhea" id="RHEA-COMP:10272"/>
        <dbReference type="ChEBI" id="CHEBI:15378"/>
        <dbReference type="ChEBI" id="CHEBI:30011"/>
        <dbReference type="ChEBI" id="CHEBI:57856"/>
        <dbReference type="ChEBI" id="CHEBI:59789"/>
        <dbReference type="ChEBI" id="CHEBI:61891"/>
        <dbReference type="EC" id="2.1.1.297"/>
    </reaction>
</comment>
<sequence length="273" mass="30686">MTINEALKLAKNELNECENGSFVARKLLEFYTSLSTEQIFLNANENLLAFSDYLALIRRFKGGEPLEYITGTASFYSLNFDIFRGVLVPRPETEILVDKVLEIARNFSELKIAEIGVGSGVISICLALNLKNVLIKSSDINEIALQNALQNAKKFGVSDKISLFHSKFLDEIDDKIDILVSNPPYIKNDYKLDIWVQNEPKSALFGGVNGDEILKEIIKIASDRDIKILACEMGYDQKNSMQNELLKFGYEASFYTDLAGFDRGFVAHKISKD</sequence>
<keyword evidence="9" id="KW-1185">Reference proteome</keyword>
<organism evidence="8 9">
    <name type="scientific">Campylobacter gastrosuis</name>
    <dbReference type="NCBI Taxonomy" id="2974576"/>
    <lineage>
        <taxon>Bacteria</taxon>
        <taxon>Pseudomonadati</taxon>
        <taxon>Campylobacterota</taxon>
        <taxon>Epsilonproteobacteria</taxon>
        <taxon>Campylobacterales</taxon>
        <taxon>Campylobacteraceae</taxon>
        <taxon>Campylobacter</taxon>
    </lineage>
</organism>
<dbReference type="InterPro" id="IPR002052">
    <property type="entry name" value="DNA_methylase_N6_adenine_CS"/>
</dbReference>
<keyword evidence="2 8" id="KW-0489">Methyltransferase</keyword>
<proteinExistence type="predicted"/>
<dbReference type="Pfam" id="PF05175">
    <property type="entry name" value="MTS"/>
    <property type="match status" value="1"/>
</dbReference>
<evidence type="ECO:0000256" key="2">
    <source>
        <dbReference type="ARBA" id="ARBA00022603"/>
    </source>
</evidence>
<protein>
    <recommendedName>
        <fullName evidence="1">peptide chain release factor N(5)-glutamine methyltransferase</fullName>
        <ecNumber evidence="1">2.1.1.297</ecNumber>
    </recommendedName>
</protein>
<comment type="caution">
    <text evidence="8">The sequence shown here is derived from an EMBL/GenBank/DDBJ whole genome shotgun (WGS) entry which is preliminary data.</text>
</comment>
<dbReference type="Proteomes" id="UP001173801">
    <property type="component" value="Unassembled WGS sequence"/>
</dbReference>
<dbReference type="InterPro" id="IPR007848">
    <property type="entry name" value="Small_mtfrase_dom"/>
</dbReference>
<dbReference type="RefSeq" id="WP_284937810.1">
    <property type="nucleotide sequence ID" value="NZ_JANURM010000008.1"/>
</dbReference>
<dbReference type="SUPFAM" id="SSF53335">
    <property type="entry name" value="S-adenosyl-L-methionine-dependent methyltransferases"/>
    <property type="match status" value="1"/>
</dbReference>
<evidence type="ECO:0000313" key="8">
    <source>
        <dbReference type="EMBL" id="MDL0089154.1"/>
    </source>
</evidence>
<evidence type="ECO:0000256" key="5">
    <source>
        <dbReference type="ARBA" id="ARBA00048391"/>
    </source>
</evidence>
<evidence type="ECO:0000313" key="9">
    <source>
        <dbReference type="Proteomes" id="UP001173801"/>
    </source>
</evidence>
<evidence type="ECO:0000256" key="1">
    <source>
        <dbReference type="ARBA" id="ARBA00012771"/>
    </source>
</evidence>
<dbReference type="Gene3D" id="1.10.8.10">
    <property type="entry name" value="DNA helicase RuvA subunit, C-terminal domain"/>
    <property type="match status" value="1"/>
</dbReference>
<reference evidence="8" key="2">
    <citation type="journal article" date="2023" name="Microorganisms">
        <title>Isolation and Genomic Characteristics of Cat-Borne Campylobacter felis sp. nov. and Sheep-Borne Campylobacter ovis sp. nov.</title>
        <authorList>
            <person name="Wang H."/>
            <person name="Li Y."/>
            <person name="Gu Y."/>
            <person name="Zhou G."/>
            <person name="Chen X."/>
            <person name="Zhang X."/>
            <person name="Shao Z."/>
            <person name="Zhang J."/>
            <person name="Zhang M."/>
        </authorList>
    </citation>
    <scope>NUCLEOTIDE SEQUENCE</scope>
    <source>
        <strain evidence="8">PS10</strain>
    </source>
</reference>
<dbReference type="InterPro" id="IPR050320">
    <property type="entry name" value="N5-glutamine_MTase"/>
</dbReference>
<dbReference type="EMBL" id="JANURM010000008">
    <property type="protein sequence ID" value="MDL0089154.1"/>
    <property type="molecule type" value="Genomic_DNA"/>
</dbReference>
<dbReference type="InterPro" id="IPR004556">
    <property type="entry name" value="HemK-like"/>
</dbReference>
<feature type="domain" description="Release factor glutamine methyltransferase N-terminal" evidence="7">
    <location>
        <begin position="5"/>
        <end position="71"/>
    </location>
</feature>
<accession>A0ABT7HQN7</accession>
<dbReference type="CDD" id="cd02440">
    <property type="entry name" value="AdoMet_MTases"/>
    <property type="match status" value="1"/>
</dbReference>
<dbReference type="GO" id="GO:0032259">
    <property type="term" value="P:methylation"/>
    <property type="evidence" value="ECO:0007669"/>
    <property type="project" value="UniProtKB-KW"/>
</dbReference>
<dbReference type="GO" id="GO:0008168">
    <property type="term" value="F:methyltransferase activity"/>
    <property type="evidence" value="ECO:0007669"/>
    <property type="project" value="UniProtKB-KW"/>
</dbReference>
<evidence type="ECO:0000256" key="4">
    <source>
        <dbReference type="ARBA" id="ARBA00022691"/>
    </source>
</evidence>
<dbReference type="PANTHER" id="PTHR18895:SF74">
    <property type="entry name" value="MTRF1L RELEASE FACTOR GLUTAMINE METHYLTRANSFERASE"/>
    <property type="match status" value="1"/>
</dbReference>
<dbReference type="InterPro" id="IPR029063">
    <property type="entry name" value="SAM-dependent_MTases_sf"/>
</dbReference>
<dbReference type="Gene3D" id="3.40.50.150">
    <property type="entry name" value="Vaccinia Virus protein VP39"/>
    <property type="match status" value="1"/>
</dbReference>
<name>A0ABT7HQN7_9BACT</name>